<proteinExistence type="predicted"/>
<feature type="transmembrane region" description="Helical" evidence="6">
    <location>
        <begin position="255"/>
        <end position="278"/>
    </location>
</feature>
<keyword evidence="5 6" id="KW-0472">Membrane</keyword>
<dbReference type="GO" id="GO:0012505">
    <property type="term" value="C:endomembrane system"/>
    <property type="evidence" value="ECO:0007669"/>
    <property type="project" value="UniProtKB-SubCell"/>
</dbReference>
<evidence type="ECO:0000256" key="3">
    <source>
        <dbReference type="ARBA" id="ARBA00022692"/>
    </source>
</evidence>
<evidence type="ECO:0000256" key="4">
    <source>
        <dbReference type="ARBA" id="ARBA00022989"/>
    </source>
</evidence>
<feature type="transmembrane region" description="Helical" evidence="6">
    <location>
        <begin position="228"/>
        <end position="249"/>
    </location>
</feature>
<comment type="subcellular location">
    <subcellularLocation>
        <location evidence="1">Endomembrane system</location>
        <topology evidence="1">Multi-pass membrane protein</topology>
    </subcellularLocation>
</comment>
<evidence type="ECO:0000259" key="7">
    <source>
        <dbReference type="PROSITE" id="PS50850"/>
    </source>
</evidence>
<dbReference type="PANTHER" id="PTHR23519">
    <property type="entry name" value="AUTOPHAGY-RELATED PROTEIN 22"/>
    <property type="match status" value="1"/>
</dbReference>
<accession>A0A3A4NU36</accession>
<evidence type="ECO:0000313" key="9">
    <source>
        <dbReference type="Proteomes" id="UP000265882"/>
    </source>
</evidence>
<feature type="domain" description="Major facilitator superfamily (MFS) profile" evidence="7">
    <location>
        <begin position="1"/>
        <end position="395"/>
    </location>
</feature>
<organism evidence="8 9">
    <name type="scientific">Abyssobacteria bacterium (strain SURF_5)</name>
    <dbReference type="NCBI Taxonomy" id="2093360"/>
    <lineage>
        <taxon>Bacteria</taxon>
        <taxon>Pseudomonadati</taxon>
        <taxon>Candidatus Hydrogenedentota</taxon>
        <taxon>Candidatus Abyssobacteria</taxon>
    </lineage>
</organism>
<dbReference type="InterPro" id="IPR024671">
    <property type="entry name" value="Atg22-like"/>
</dbReference>
<dbReference type="GO" id="GO:0022857">
    <property type="term" value="F:transmembrane transporter activity"/>
    <property type="evidence" value="ECO:0007669"/>
    <property type="project" value="InterPro"/>
</dbReference>
<dbReference type="InterPro" id="IPR020846">
    <property type="entry name" value="MFS_dom"/>
</dbReference>
<evidence type="ECO:0000256" key="2">
    <source>
        <dbReference type="ARBA" id="ARBA00022448"/>
    </source>
</evidence>
<feature type="transmembrane region" description="Helical" evidence="6">
    <location>
        <begin position="96"/>
        <end position="114"/>
    </location>
</feature>
<keyword evidence="2" id="KW-0813">Transport</keyword>
<evidence type="ECO:0000256" key="1">
    <source>
        <dbReference type="ARBA" id="ARBA00004127"/>
    </source>
</evidence>
<dbReference type="Proteomes" id="UP000265882">
    <property type="component" value="Unassembled WGS sequence"/>
</dbReference>
<dbReference type="EMBL" id="QZKU01000041">
    <property type="protein sequence ID" value="RJP24078.1"/>
    <property type="molecule type" value="Genomic_DNA"/>
</dbReference>
<dbReference type="InterPro" id="IPR050495">
    <property type="entry name" value="ATG22/LtaA_families"/>
</dbReference>
<evidence type="ECO:0000256" key="5">
    <source>
        <dbReference type="ARBA" id="ARBA00023136"/>
    </source>
</evidence>
<sequence length="410" mass="43946">MYDWANSAFATTILAAVFPIFYGRVAGATLPGNLATVYWGYTASAALFTVAFAAPILGAIADHSGAKKKFLLVFAALGIAFTALLATIQQGAWRPASFFFVLAYIGFAGSIIFYDSLLPHISKPEDIDRVSSKGFAIGYLGGGLLLALNLAWIMAPQVFMLKDTAAASRLSFFSVAVWWAIFSIPLFRKVPEPAASPLAGAISPVRGGFQRLSRTFHEIRRYKELTKFLVAFWLYSDGIGTVIKMATIYGSEIGIGTSSLIGALLMVQFIGFPATIAVGKIASRIGTKRAIFITLAIYCFISVGGYFMSRAWHFWALSVLVACAQGGAQALSRSLFGRMAPIEKSAEFFGFFSISSKFAGIVGPFLFAVVGQLTGTSRLSILSLIFFFVCGGLLLARVDVEEGLRASTGA</sequence>
<dbReference type="PANTHER" id="PTHR23519:SF1">
    <property type="entry name" value="AUTOPHAGY-RELATED PROTEIN 22"/>
    <property type="match status" value="1"/>
</dbReference>
<evidence type="ECO:0000313" key="8">
    <source>
        <dbReference type="EMBL" id="RJP24078.1"/>
    </source>
</evidence>
<feature type="transmembrane region" description="Helical" evidence="6">
    <location>
        <begin position="314"/>
        <end position="336"/>
    </location>
</feature>
<feature type="transmembrane region" description="Helical" evidence="6">
    <location>
        <begin position="348"/>
        <end position="373"/>
    </location>
</feature>
<feature type="transmembrane region" description="Helical" evidence="6">
    <location>
        <begin position="135"/>
        <end position="155"/>
    </location>
</feature>
<dbReference type="AlphaFoldDB" id="A0A3A4NU36"/>
<dbReference type="Pfam" id="PF11700">
    <property type="entry name" value="ATG22"/>
    <property type="match status" value="1"/>
</dbReference>
<gene>
    <name evidence="8" type="ORF">C4520_04915</name>
</gene>
<reference evidence="8 9" key="1">
    <citation type="journal article" date="2017" name="ISME J.">
        <title>Energy and carbon metabolisms in a deep terrestrial subsurface fluid microbial community.</title>
        <authorList>
            <person name="Momper L."/>
            <person name="Jungbluth S.P."/>
            <person name="Lee M.D."/>
            <person name="Amend J.P."/>
        </authorList>
    </citation>
    <scope>NUCLEOTIDE SEQUENCE [LARGE SCALE GENOMIC DNA]</scope>
    <source>
        <strain evidence="8">SURF_5</strain>
    </source>
</reference>
<keyword evidence="4 6" id="KW-1133">Transmembrane helix</keyword>
<feature type="transmembrane region" description="Helical" evidence="6">
    <location>
        <begin position="70"/>
        <end position="90"/>
    </location>
</feature>
<feature type="transmembrane region" description="Helical" evidence="6">
    <location>
        <begin position="37"/>
        <end position="58"/>
    </location>
</feature>
<evidence type="ECO:0000256" key="6">
    <source>
        <dbReference type="SAM" id="Phobius"/>
    </source>
</evidence>
<name>A0A3A4NU36_ABYX5</name>
<dbReference type="PROSITE" id="PS50850">
    <property type="entry name" value="MFS"/>
    <property type="match status" value="1"/>
</dbReference>
<protein>
    <submittedName>
        <fullName evidence="8">MFS transporter</fullName>
    </submittedName>
</protein>
<feature type="transmembrane region" description="Helical" evidence="6">
    <location>
        <begin position="290"/>
        <end position="308"/>
    </location>
</feature>
<comment type="caution">
    <text evidence="8">The sequence shown here is derived from an EMBL/GenBank/DDBJ whole genome shotgun (WGS) entry which is preliminary data.</text>
</comment>
<dbReference type="SUPFAM" id="SSF103473">
    <property type="entry name" value="MFS general substrate transporter"/>
    <property type="match status" value="1"/>
</dbReference>
<dbReference type="InterPro" id="IPR036259">
    <property type="entry name" value="MFS_trans_sf"/>
</dbReference>
<keyword evidence="3 6" id="KW-0812">Transmembrane</keyword>
<feature type="transmembrane region" description="Helical" evidence="6">
    <location>
        <begin position="167"/>
        <end position="187"/>
    </location>
</feature>
<feature type="transmembrane region" description="Helical" evidence="6">
    <location>
        <begin position="379"/>
        <end position="396"/>
    </location>
</feature>
<dbReference type="Gene3D" id="1.20.1250.20">
    <property type="entry name" value="MFS general substrate transporter like domains"/>
    <property type="match status" value="1"/>
</dbReference>